<feature type="transmembrane region" description="Helical" evidence="1">
    <location>
        <begin position="44"/>
        <end position="64"/>
    </location>
</feature>
<sequence>MLMCALCQSGYYSLFLYHNSKVAVSSAFMTTKARPAALCRFGEIIFVILWPLVSLKCANVIFYAQHTE</sequence>
<evidence type="ECO:0000256" key="1">
    <source>
        <dbReference type="SAM" id="Phobius"/>
    </source>
</evidence>
<keyword evidence="1" id="KW-0472">Membrane</keyword>
<comment type="caution">
    <text evidence="2">The sequence shown here is derived from an EMBL/GenBank/DDBJ whole genome shotgun (WGS) entry which is preliminary data.</text>
</comment>
<accession>A0ABX9PTZ8</accession>
<keyword evidence="3" id="KW-1185">Reference proteome</keyword>
<keyword evidence="1" id="KW-0812">Transmembrane</keyword>
<evidence type="ECO:0000313" key="2">
    <source>
        <dbReference type="EMBL" id="RKF68513.1"/>
    </source>
</evidence>
<gene>
    <name evidence="2" type="ORF">CKQ54_09085</name>
</gene>
<evidence type="ECO:0000313" key="3">
    <source>
        <dbReference type="Proteomes" id="UP000284853"/>
    </source>
</evidence>
<keyword evidence="1" id="KW-1133">Transmembrane helix</keyword>
<dbReference type="EMBL" id="NSDJ01000001">
    <property type="protein sequence ID" value="RKF68513.1"/>
    <property type="molecule type" value="Genomic_DNA"/>
</dbReference>
<reference evidence="2 3" key="1">
    <citation type="submission" date="2017-08" db="EMBL/GenBank/DDBJ databases">
        <title>Comparative genomics of bacteria isolated from necrotic lesions of AOD affected trees.</title>
        <authorList>
            <person name="Doonan J."/>
            <person name="Denman S."/>
            <person name="Mcdonald J.E."/>
        </authorList>
    </citation>
    <scope>NUCLEOTIDE SEQUENCE [LARGE SCALE GENOMIC DNA]</scope>
    <source>
        <strain evidence="2 3">CIP 105588</strain>
    </source>
</reference>
<dbReference type="Proteomes" id="UP000284853">
    <property type="component" value="Unassembled WGS sequence"/>
</dbReference>
<name>A0ABX9PTZ8_9GAMM</name>
<protein>
    <submittedName>
        <fullName evidence="2">Uncharacterized protein</fullName>
    </submittedName>
</protein>
<organism evidence="2 3">
    <name type="scientific">Rahnella variigena</name>
    <dbReference type="NCBI Taxonomy" id="574964"/>
    <lineage>
        <taxon>Bacteria</taxon>
        <taxon>Pseudomonadati</taxon>
        <taxon>Pseudomonadota</taxon>
        <taxon>Gammaproteobacteria</taxon>
        <taxon>Enterobacterales</taxon>
        <taxon>Yersiniaceae</taxon>
        <taxon>Rahnella</taxon>
    </lineage>
</organism>
<proteinExistence type="predicted"/>